<dbReference type="EMBL" id="JBJUIK010000012">
    <property type="protein sequence ID" value="KAL3510095.1"/>
    <property type="molecule type" value="Genomic_DNA"/>
</dbReference>
<name>A0ABD2YRT2_9GENT</name>
<gene>
    <name evidence="2" type="ORF">ACH5RR_029496</name>
</gene>
<feature type="compositionally biased region" description="Basic and acidic residues" evidence="1">
    <location>
        <begin position="93"/>
        <end position="109"/>
    </location>
</feature>
<dbReference type="AlphaFoldDB" id="A0ABD2YRT2"/>
<evidence type="ECO:0000313" key="2">
    <source>
        <dbReference type="EMBL" id="KAL3510095.1"/>
    </source>
</evidence>
<accession>A0ABD2YRT2</accession>
<comment type="caution">
    <text evidence="2">The sequence shown here is derived from an EMBL/GenBank/DDBJ whole genome shotgun (WGS) entry which is preliminary data.</text>
</comment>
<keyword evidence="3" id="KW-1185">Reference proteome</keyword>
<evidence type="ECO:0000313" key="3">
    <source>
        <dbReference type="Proteomes" id="UP001630127"/>
    </source>
</evidence>
<reference evidence="2 3" key="1">
    <citation type="submission" date="2024-11" db="EMBL/GenBank/DDBJ databases">
        <title>A near-complete genome assembly of Cinchona calisaya.</title>
        <authorList>
            <person name="Lian D.C."/>
            <person name="Zhao X.W."/>
            <person name="Wei L."/>
        </authorList>
    </citation>
    <scope>NUCLEOTIDE SEQUENCE [LARGE SCALE GENOMIC DNA]</scope>
    <source>
        <tissue evidence="2">Nenye</tissue>
    </source>
</reference>
<evidence type="ECO:0000256" key="1">
    <source>
        <dbReference type="SAM" id="MobiDB-lite"/>
    </source>
</evidence>
<feature type="region of interest" description="Disordered" evidence="1">
    <location>
        <begin position="57"/>
        <end position="109"/>
    </location>
</feature>
<dbReference type="Proteomes" id="UP001630127">
    <property type="component" value="Unassembled WGS sequence"/>
</dbReference>
<sequence length="131" mass="14295">MEEVQHQGQGNPTNKVVVDINLVVKPSPPQLPNVVILSPTKQEIQILNSLADGTVATPLTNQTSQHPNSLDKGLTNSNCLATNLELSQPKQTDWTHSEEQPTPPRESHDQLAQVFTKDDSALAAVHIIHTK</sequence>
<feature type="compositionally biased region" description="Polar residues" evidence="1">
    <location>
        <begin position="57"/>
        <end position="92"/>
    </location>
</feature>
<organism evidence="2 3">
    <name type="scientific">Cinchona calisaya</name>
    <dbReference type="NCBI Taxonomy" id="153742"/>
    <lineage>
        <taxon>Eukaryota</taxon>
        <taxon>Viridiplantae</taxon>
        <taxon>Streptophyta</taxon>
        <taxon>Embryophyta</taxon>
        <taxon>Tracheophyta</taxon>
        <taxon>Spermatophyta</taxon>
        <taxon>Magnoliopsida</taxon>
        <taxon>eudicotyledons</taxon>
        <taxon>Gunneridae</taxon>
        <taxon>Pentapetalae</taxon>
        <taxon>asterids</taxon>
        <taxon>lamiids</taxon>
        <taxon>Gentianales</taxon>
        <taxon>Rubiaceae</taxon>
        <taxon>Cinchonoideae</taxon>
        <taxon>Cinchoneae</taxon>
        <taxon>Cinchona</taxon>
    </lineage>
</organism>
<protein>
    <submittedName>
        <fullName evidence="2">Uncharacterized protein</fullName>
    </submittedName>
</protein>
<proteinExistence type="predicted"/>